<evidence type="ECO:0000256" key="1">
    <source>
        <dbReference type="SAM" id="MobiDB-lite"/>
    </source>
</evidence>
<proteinExistence type="predicted"/>
<keyword evidence="3" id="KW-1185">Reference proteome</keyword>
<sequence length="166" mass="19104">MGVLNKKPMCGYRLKWFRWDKAKMIMETKGKENAQEKTSGVETGQTGQGSSDEGNKEIRFELPIDEGKPSLEETLRKIRYLSRLSHQRDRLIVTIDQLAAFEVRQQDLLEELTVNQFQRCEIAIMDDRGERFATKNPFLVDAVAKNIMLLCGKKLAELEKLIAENL</sequence>
<name>A0A317F298_9SPHI</name>
<protein>
    <submittedName>
        <fullName evidence="2">Uncharacterized protein</fullName>
    </submittedName>
</protein>
<feature type="compositionally biased region" description="Polar residues" evidence="1">
    <location>
        <begin position="36"/>
        <end position="52"/>
    </location>
</feature>
<evidence type="ECO:0000313" key="3">
    <source>
        <dbReference type="Proteomes" id="UP000245391"/>
    </source>
</evidence>
<accession>A0A317F298</accession>
<dbReference type="Proteomes" id="UP000245391">
    <property type="component" value="Unassembled WGS sequence"/>
</dbReference>
<feature type="region of interest" description="Disordered" evidence="1">
    <location>
        <begin position="30"/>
        <end position="57"/>
    </location>
</feature>
<comment type="caution">
    <text evidence="2">The sequence shown here is derived from an EMBL/GenBank/DDBJ whole genome shotgun (WGS) entry which is preliminary data.</text>
</comment>
<evidence type="ECO:0000313" key="2">
    <source>
        <dbReference type="EMBL" id="PWS33294.1"/>
    </source>
</evidence>
<dbReference type="AlphaFoldDB" id="A0A317F298"/>
<dbReference type="EMBL" id="QGNY01000001">
    <property type="protein sequence ID" value="PWS33294.1"/>
    <property type="molecule type" value="Genomic_DNA"/>
</dbReference>
<gene>
    <name evidence="2" type="ORF">DF947_01325</name>
</gene>
<organism evidence="2 3">
    <name type="scientific">Pedobacter paludis</name>
    <dbReference type="NCBI Taxonomy" id="2203212"/>
    <lineage>
        <taxon>Bacteria</taxon>
        <taxon>Pseudomonadati</taxon>
        <taxon>Bacteroidota</taxon>
        <taxon>Sphingobacteriia</taxon>
        <taxon>Sphingobacteriales</taxon>
        <taxon>Sphingobacteriaceae</taxon>
        <taxon>Pedobacter</taxon>
    </lineage>
</organism>
<reference evidence="3" key="1">
    <citation type="submission" date="2018-05" db="EMBL/GenBank/DDBJ databases">
        <title>Pedobacter paludis sp. nov., isolated from wetland soil.</title>
        <authorList>
            <person name="Zhang Y."/>
        </authorList>
    </citation>
    <scope>NUCLEOTIDE SEQUENCE [LARGE SCALE GENOMIC DNA]</scope>
    <source>
        <strain evidence="3">R-8</strain>
    </source>
</reference>